<feature type="compositionally biased region" description="Basic and acidic residues" evidence="1">
    <location>
        <begin position="200"/>
        <end position="219"/>
    </location>
</feature>
<dbReference type="OrthoDB" id="2420608at2759"/>
<comment type="caution">
    <text evidence="2">The sequence shown here is derived from an EMBL/GenBank/DDBJ whole genome shotgun (WGS) entry which is preliminary data.</text>
</comment>
<dbReference type="PANTHER" id="PTHR15992:SF5">
    <property type="entry name" value="HOLLIDAY JUNCTION RECOGNITION PROTEIN"/>
    <property type="match status" value="1"/>
</dbReference>
<feature type="compositionally biased region" description="Acidic residues" evidence="1">
    <location>
        <begin position="332"/>
        <end position="347"/>
    </location>
</feature>
<feature type="compositionally biased region" description="Polar residues" evidence="1">
    <location>
        <begin position="163"/>
        <end position="173"/>
    </location>
</feature>
<organism evidence="2 3">
    <name type="scientific">Cladophialophora carrionii</name>
    <dbReference type="NCBI Taxonomy" id="86049"/>
    <lineage>
        <taxon>Eukaryota</taxon>
        <taxon>Fungi</taxon>
        <taxon>Dikarya</taxon>
        <taxon>Ascomycota</taxon>
        <taxon>Pezizomycotina</taxon>
        <taxon>Eurotiomycetes</taxon>
        <taxon>Chaetothyriomycetidae</taxon>
        <taxon>Chaetothyriales</taxon>
        <taxon>Herpotrichiellaceae</taxon>
        <taxon>Cladophialophora</taxon>
    </lineage>
</organism>
<dbReference type="AlphaFoldDB" id="A0A1C1CS37"/>
<evidence type="ECO:0000313" key="2">
    <source>
        <dbReference type="EMBL" id="OCT51303.1"/>
    </source>
</evidence>
<dbReference type="Proteomes" id="UP000094526">
    <property type="component" value="Unassembled WGS sequence"/>
</dbReference>
<dbReference type="VEuPathDB" id="FungiDB:CLCR_08290"/>
<accession>A0A1C1CS37</accession>
<dbReference type="GO" id="GO:0046982">
    <property type="term" value="F:protein heterodimerization activity"/>
    <property type="evidence" value="ECO:0007669"/>
    <property type="project" value="InterPro"/>
</dbReference>
<dbReference type="Pfam" id="PF10384">
    <property type="entry name" value="Scm3"/>
    <property type="match status" value="1"/>
</dbReference>
<dbReference type="PANTHER" id="PTHR15992">
    <property type="entry name" value="HOLLIDAY JUNCTION RECOGNITION PROTEIN"/>
    <property type="match status" value="1"/>
</dbReference>
<name>A0A1C1CS37_9EURO</name>
<feature type="region of interest" description="Disordered" evidence="1">
    <location>
        <begin position="154"/>
        <end position="173"/>
    </location>
</feature>
<dbReference type="eggNOG" id="ENOG502SCHT">
    <property type="taxonomic scope" value="Eukaryota"/>
</dbReference>
<protein>
    <submittedName>
        <fullName evidence="2">Uncharacterized protein</fullName>
    </submittedName>
</protein>
<evidence type="ECO:0000256" key="1">
    <source>
        <dbReference type="SAM" id="MobiDB-lite"/>
    </source>
</evidence>
<dbReference type="VEuPathDB" id="FungiDB:G647_06782"/>
<dbReference type="GO" id="GO:0005634">
    <property type="term" value="C:nucleus"/>
    <property type="evidence" value="ECO:0007669"/>
    <property type="project" value="InterPro"/>
</dbReference>
<dbReference type="EMBL" id="LGRB01000009">
    <property type="protein sequence ID" value="OCT51303.1"/>
    <property type="molecule type" value="Genomic_DNA"/>
</dbReference>
<gene>
    <name evidence="2" type="ORF">CLCR_08290</name>
</gene>
<sequence>MDTFAMDEPFRKRPRLSMFPSDDRLDEDLGGRRKRNDLLLKSRFESIFEKYSHDFSGIGDEIDMNSMTVVVNNGHLQSMENETDPGGLHNMRGQTLLRAMTEAISDDDEARYDNLDADEVMNSIEEMAESAAMAEDQEETVSMNSDEELFLPVHPRPAYVTPPGSTESQNTIQSDLANSDHDSLFEARRPRHSSSPDSLFESKLERVDSDATEPHRDYTSLDGEVDDDAILQKFGPQVGREVLTVIQRARNSAYQAHIEPAWRIPASIAPPEQAKPTSTSRTPPSSIFAASEIQRPGSPEHNKSLWKRPRFRSTKRAAHQARALRRIRAESEDPLQEDFNEVEEEDQTGFSDEAISDWEDQETPRQKRRKVEVDEQVLQMREGTCYYCQRHWSTRGGMFNHWTKLATQFDKGELDEDDVHDLEYIHAYVATSKRAPKGPRLVVSDFKTLVELHEGAGISFDEIAELRALRTRKTGIALNDVYDRYRLMTDNPPAESAEWSKQELQALRQLCQNPKRDMSGFASYFENRNNTDIGNKLAEIWLAELINSGQVNAPAVEQQNKSAYDGINGDRSKHLRRAPSVDELFIKQEPGSDDELFGQG</sequence>
<dbReference type="GO" id="GO:0042393">
    <property type="term" value="F:histone binding"/>
    <property type="evidence" value="ECO:0007669"/>
    <property type="project" value="InterPro"/>
</dbReference>
<feature type="region of interest" description="Disordered" evidence="1">
    <location>
        <begin position="187"/>
        <end position="222"/>
    </location>
</feature>
<proteinExistence type="predicted"/>
<dbReference type="InterPro" id="IPR009072">
    <property type="entry name" value="Histone-fold"/>
</dbReference>
<reference evidence="3" key="1">
    <citation type="submission" date="2015-07" db="EMBL/GenBank/DDBJ databases">
        <authorList>
            <person name="Teixeira M.M."/>
            <person name="Souza R.C."/>
            <person name="Almeida L.G."/>
            <person name="Vicente V.A."/>
            <person name="de Hoog S."/>
            <person name="Bocca A.L."/>
            <person name="de Almeida S.R."/>
            <person name="Vasconcelos A.T."/>
            <person name="Felipe M.S."/>
        </authorList>
    </citation>
    <scope>NUCLEOTIDE SEQUENCE [LARGE SCALE GENOMIC DNA]</scope>
    <source>
        <strain evidence="3">KSF</strain>
    </source>
</reference>
<evidence type="ECO:0000313" key="3">
    <source>
        <dbReference type="Proteomes" id="UP000094526"/>
    </source>
</evidence>
<keyword evidence="3" id="KW-1185">Reference proteome</keyword>
<dbReference type="InterPro" id="IPR018465">
    <property type="entry name" value="Scm3/HJURP"/>
</dbReference>
<dbReference type="Gene3D" id="1.10.20.10">
    <property type="entry name" value="Histone, subunit A"/>
    <property type="match status" value="1"/>
</dbReference>
<feature type="region of interest" description="Disordered" evidence="1">
    <location>
        <begin position="328"/>
        <end position="369"/>
    </location>
</feature>